<dbReference type="AlphaFoldDB" id="A0ABD0QGP5"/>
<name>A0ABD0QGP5_CIRMR</name>
<sequence>MNGTVGESSTDRVEFPLLTLHSLCSIMDLVPFFSTLCCSFNGSSTHLPQYTADYPPPSSDQVMKRLEHITEGEFLDGLDS</sequence>
<reference evidence="1 2" key="1">
    <citation type="submission" date="2024-05" db="EMBL/GenBank/DDBJ databases">
        <title>Genome sequencing and assembly of Indian major carp, Cirrhinus mrigala (Hamilton, 1822).</title>
        <authorList>
            <person name="Mohindra V."/>
            <person name="Chowdhury L.M."/>
            <person name="Lal K."/>
            <person name="Jena J.K."/>
        </authorList>
    </citation>
    <scope>NUCLEOTIDE SEQUENCE [LARGE SCALE GENOMIC DNA]</scope>
    <source>
        <strain evidence="1">CM1030</strain>
        <tissue evidence="1">Blood</tissue>
    </source>
</reference>
<proteinExistence type="predicted"/>
<gene>
    <name evidence="1" type="ORF">M9458_020848</name>
</gene>
<organism evidence="1 2">
    <name type="scientific">Cirrhinus mrigala</name>
    <name type="common">Mrigala</name>
    <dbReference type="NCBI Taxonomy" id="683832"/>
    <lineage>
        <taxon>Eukaryota</taxon>
        <taxon>Metazoa</taxon>
        <taxon>Chordata</taxon>
        <taxon>Craniata</taxon>
        <taxon>Vertebrata</taxon>
        <taxon>Euteleostomi</taxon>
        <taxon>Actinopterygii</taxon>
        <taxon>Neopterygii</taxon>
        <taxon>Teleostei</taxon>
        <taxon>Ostariophysi</taxon>
        <taxon>Cypriniformes</taxon>
        <taxon>Cyprinidae</taxon>
        <taxon>Labeoninae</taxon>
        <taxon>Labeonini</taxon>
        <taxon>Cirrhinus</taxon>
    </lineage>
</organism>
<protein>
    <submittedName>
        <fullName evidence="1">Uncharacterized protein</fullName>
    </submittedName>
</protein>
<evidence type="ECO:0000313" key="2">
    <source>
        <dbReference type="Proteomes" id="UP001529510"/>
    </source>
</evidence>
<dbReference type="Proteomes" id="UP001529510">
    <property type="component" value="Unassembled WGS sequence"/>
</dbReference>
<accession>A0ABD0QGP5</accession>
<comment type="caution">
    <text evidence="1">The sequence shown here is derived from an EMBL/GenBank/DDBJ whole genome shotgun (WGS) entry which is preliminary data.</text>
</comment>
<evidence type="ECO:0000313" key="1">
    <source>
        <dbReference type="EMBL" id="KAL0185151.1"/>
    </source>
</evidence>
<dbReference type="EMBL" id="JAMKFB020000009">
    <property type="protein sequence ID" value="KAL0185151.1"/>
    <property type="molecule type" value="Genomic_DNA"/>
</dbReference>
<keyword evidence="2" id="KW-1185">Reference proteome</keyword>